<feature type="compositionally biased region" description="Basic and acidic residues" evidence="2">
    <location>
        <begin position="349"/>
        <end position="360"/>
    </location>
</feature>
<feature type="compositionally biased region" description="Low complexity" evidence="2">
    <location>
        <begin position="154"/>
        <end position="164"/>
    </location>
</feature>
<evidence type="ECO:0000313" key="4">
    <source>
        <dbReference type="EMBL" id="SSX33521.1"/>
    </source>
</evidence>
<organism evidence="3">
    <name type="scientific">Culicoides sonorensis</name>
    <name type="common">Biting midge</name>
    <dbReference type="NCBI Taxonomy" id="179676"/>
    <lineage>
        <taxon>Eukaryota</taxon>
        <taxon>Metazoa</taxon>
        <taxon>Ecdysozoa</taxon>
        <taxon>Arthropoda</taxon>
        <taxon>Hexapoda</taxon>
        <taxon>Insecta</taxon>
        <taxon>Pterygota</taxon>
        <taxon>Neoptera</taxon>
        <taxon>Endopterygota</taxon>
        <taxon>Diptera</taxon>
        <taxon>Nematocera</taxon>
        <taxon>Chironomoidea</taxon>
        <taxon>Ceratopogonidae</taxon>
        <taxon>Ceratopogoninae</taxon>
        <taxon>Culicoides</taxon>
        <taxon>Monoculicoides</taxon>
    </lineage>
</organism>
<protein>
    <submittedName>
        <fullName evidence="3">CSON006565 protein</fullName>
    </submittedName>
</protein>
<keyword evidence="1" id="KW-0175">Coiled coil</keyword>
<dbReference type="AlphaFoldDB" id="A0A336LC37"/>
<dbReference type="OMA" id="CEENIVA"/>
<reference evidence="4" key="2">
    <citation type="submission" date="2018-07" db="EMBL/GenBank/DDBJ databases">
        <authorList>
            <person name="Quirk P.G."/>
            <person name="Krulwich T.A."/>
        </authorList>
    </citation>
    <scope>NUCLEOTIDE SEQUENCE</scope>
</reference>
<feature type="coiled-coil region" evidence="1">
    <location>
        <begin position="765"/>
        <end position="806"/>
    </location>
</feature>
<feature type="compositionally biased region" description="Low complexity" evidence="2">
    <location>
        <begin position="438"/>
        <end position="454"/>
    </location>
</feature>
<evidence type="ECO:0000313" key="3">
    <source>
        <dbReference type="EMBL" id="SSX14105.1"/>
    </source>
</evidence>
<feature type="region of interest" description="Disordered" evidence="2">
    <location>
        <begin position="154"/>
        <end position="182"/>
    </location>
</feature>
<feature type="region of interest" description="Disordered" evidence="2">
    <location>
        <begin position="426"/>
        <end position="454"/>
    </location>
</feature>
<feature type="region of interest" description="Disordered" evidence="2">
    <location>
        <begin position="344"/>
        <end position="400"/>
    </location>
</feature>
<accession>A0A336LC37</accession>
<sequence>MFFNFFKRSKTRNSSKNEKECANEKQTLPDSGNVDSARKKFSFPKGTHTNNQNCGSTDKHLALSQLEKTNHCANSLVGALHLNQIPVPTSSCSSSYSESIDDDTTKNKNINREIHYDKIPSVSPQQEKKQQYLNDNYLDRKQNDLTSNVVEVNVYKKNNNNNSSKGDRQKNDSNSKISTNADSYDATTLDGARLNEPVSKFSPKLFAFREKRGDKSQNNSSGTSFFNDLIMGKGRQRNRHQQKPQAQQQQQKNKQSQVQAHGSGVNGPKKNNNNVKNLPQNTPTNIEKCNKNQGDTKINVSKRENLPQEQQNNNQRGVVKNNIVHENDVNHGCVSECSPNDVNTTTLKENSDQETSHNDENASPFIHLPSNEQQGAATKLNLSRENSNEFTPPEKKTKLSETVNGELCEENIVAIENLRENHQENCGEKQTDEMGQPNSKNGVNNNESNANYNSTTSDVTIETVSNNNNNSNHIQENLNQDEMGTDETIGGVQEQREISPSGSNITKTVRFNDENLCSYADDIFYEANDNSNLQSYISLENLSQLPNDELNNSNSDRDISDNNKNNKVPLVQCEDDEFDLINDNDDDDDDEIPSTYEEAQSISILVKDDEFCENIVQPPTNNLTKENHENEINEKNNFNSAFNDDHDHDKNNEENLIKITQKNNETSIYAINSLENTENQLSNDENQIKIETEEKNCENIHSFENTSDESEENSLNTNLNNNKNLYMEDTISLPDIIESSHHTGINGLGDELKIDEKPDKIAHEMRDLVNQESRYNVQLEAAEEKALAAQQKVNELKAQIYNLEREISNKGGVQERLQAELEAANKDSEQTI</sequence>
<reference evidence="3" key="1">
    <citation type="submission" date="2018-04" db="EMBL/GenBank/DDBJ databases">
        <authorList>
            <person name="Go L.Y."/>
            <person name="Mitchell J.A."/>
        </authorList>
    </citation>
    <scope>NUCLEOTIDE SEQUENCE</scope>
    <source>
        <tissue evidence="3">Whole organism</tissue>
    </source>
</reference>
<feature type="compositionally biased region" description="Low complexity" evidence="2">
    <location>
        <begin position="266"/>
        <end position="283"/>
    </location>
</feature>
<dbReference type="EMBL" id="UFQT01002464">
    <property type="protein sequence ID" value="SSX33521.1"/>
    <property type="molecule type" value="Genomic_DNA"/>
</dbReference>
<gene>
    <name evidence="3" type="primary">CSON006565</name>
</gene>
<feature type="region of interest" description="Disordered" evidence="2">
    <location>
        <begin position="8"/>
        <end position="53"/>
    </location>
</feature>
<feature type="compositionally biased region" description="Low complexity" evidence="2">
    <location>
        <begin position="89"/>
        <end position="98"/>
    </location>
</feature>
<feature type="compositionally biased region" description="Polar residues" evidence="2">
    <location>
        <begin position="24"/>
        <end position="34"/>
    </location>
</feature>
<evidence type="ECO:0000256" key="1">
    <source>
        <dbReference type="SAM" id="Coils"/>
    </source>
</evidence>
<feature type="compositionally biased region" description="Low complexity" evidence="2">
    <location>
        <begin position="243"/>
        <end position="259"/>
    </location>
</feature>
<dbReference type="VEuPathDB" id="VectorBase:CSON006565"/>
<feature type="region of interest" description="Disordered" evidence="2">
    <location>
        <begin position="88"/>
        <end position="108"/>
    </location>
</feature>
<evidence type="ECO:0000256" key="2">
    <source>
        <dbReference type="SAM" id="MobiDB-lite"/>
    </source>
</evidence>
<feature type="region of interest" description="Disordered" evidence="2">
    <location>
        <begin position="547"/>
        <end position="567"/>
    </location>
</feature>
<feature type="region of interest" description="Disordered" evidence="2">
    <location>
        <begin position="234"/>
        <end position="293"/>
    </location>
</feature>
<feature type="compositionally biased region" description="Polar residues" evidence="2">
    <location>
        <begin position="370"/>
        <end position="390"/>
    </location>
</feature>
<feature type="compositionally biased region" description="Polar residues" evidence="2">
    <location>
        <begin position="284"/>
        <end position="293"/>
    </location>
</feature>
<dbReference type="EMBL" id="UFQS01002464">
    <property type="protein sequence ID" value="SSX14105.1"/>
    <property type="molecule type" value="Genomic_DNA"/>
</dbReference>
<name>A0A336LC37_CULSO</name>
<proteinExistence type="predicted"/>